<evidence type="ECO:0000313" key="3">
    <source>
        <dbReference type="Proteomes" id="UP001458880"/>
    </source>
</evidence>
<reference evidence="2 3" key="1">
    <citation type="journal article" date="2024" name="BMC Genomics">
        <title>De novo assembly and annotation of Popillia japonica's genome with initial clues to its potential as an invasive pest.</title>
        <authorList>
            <person name="Cucini C."/>
            <person name="Boschi S."/>
            <person name="Funari R."/>
            <person name="Cardaioli E."/>
            <person name="Iannotti N."/>
            <person name="Marturano G."/>
            <person name="Paoli F."/>
            <person name="Bruttini M."/>
            <person name="Carapelli A."/>
            <person name="Frati F."/>
            <person name="Nardi F."/>
        </authorList>
    </citation>
    <scope>NUCLEOTIDE SEQUENCE [LARGE SCALE GENOMIC DNA]</scope>
    <source>
        <strain evidence="2">DMR45628</strain>
    </source>
</reference>
<evidence type="ECO:0000256" key="1">
    <source>
        <dbReference type="SAM" id="MobiDB-lite"/>
    </source>
</evidence>
<feature type="compositionally biased region" description="Polar residues" evidence="1">
    <location>
        <begin position="75"/>
        <end position="84"/>
    </location>
</feature>
<feature type="region of interest" description="Disordered" evidence="1">
    <location>
        <begin position="67"/>
        <end position="87"/>
    </location>
</feature>
<proteinExistence type="predicted"/>
<comment type="caution">
    <text evidence="2">The sequence shown here is derived from an EMBL/GenBank/DDBJ whole genome shotgun (WGS) entry which is preliminary data.</text>
</comment>
<dbReference type="EMBL" id="JASPKY010000245">
    <property type="protein sequence ID" value="KAK9717210.1"/>
    <property type="molecule type" value="Genomic_DNA"/>
</dbReference>
<organism evidence="2 3">
    <name type="scientific">Popillia japonica</name>
    <name type="common">Japanese beetle</name>
    <dbReference type="NCBI Taxonomy" id="7064"/>
    <lineage>
        <taxon>Eukaryota</taxon>
        <taxon>Metazoa</taxon>
        <taxon>Ecdysozoa</taxon>
        <taxon>Arthropoda</taxon>
        <taxon>Hexapoda</taxon>
        <taxon>Insecta</taxon>
        <taxon>Pterygota</taxon>
        <taxon>Neoptera</taxon>
        <taxon>Endopterygota</taxon>
        <taxon>Coleoptera</taxon>
        <taxon>Polyphaga</taxon>
        <taxon>Scarabaeiformia</taxon>
        <taxon>Scarabaeidae</taxon>
        <taxon>Rutelinae</taxon>
        <taxon>Popillia</taxon>
    </lineage>
</organism>
<gene>
    <name evidence="2" type="ORF">QE152_g24270</name>
</gene>
<dbReference type="AlphaFoldDB" id="A0AAW1KCE7"/>
<protein>
    <submittedName>
        <fullName evidence="2">Uncharacterized protein</fullName>
    </submittedName>
</protein>
<dbReference type="Proteomes" id="UP001458880">
    <property type="component" value="Unassembled WGS sequence"/>
</dbReference>
<accession>A0AAW1KCE7</accession>
<keyword evidence="3" id="KW-1185">Reference proteome</keyword>
<sequence>MLESGLHDCNYKQYIENIRQDYNNCTEQRRLNAKNAYWWNNAIEQKRRECLKDNAIEQKRRECLKARRRRVRAAGSSTHRGTQNTDDDYKTCKRKLGKLIRNTKRKCWKDLCRELRLQDMQKKARQVDKKHEKKMLEGSMPGTRYKHLGRRIQDSHQKVRVLNSI</sequence>
<name>A0AAW1KCE7_POPJA</name>
<evidence type="ECO:0000313" key="2">
    <source>
        <dbReference type="EMBL" id="KAK9717210.1"/>
    </source>
</evidence>